<keyword evidence="5 10" id="KW-0276">Fatty acid metabolism</keyword>
<feature type="transmembrane region" description="Helical" evidence="10">
    <location>
        <begin position="61"/>
        <end position="81"/>
    </location>
</feature>
<feature type="transmembrane region" description="Helical" evidence="10">
    <location>
        <begin position="145"/>
        <end position="162"/>
    </location>
</feature>
<dbReference type="EC" id="2.3.1.199" evidence="10"/>
<comment type="caution">
    <text evidence="11">The sequence shown here is derived from an EMBL/GenBank/DDBJ whole genome shotgun (WGS) entry which is preliminary data.</text>
</comment>
<evidence type="ECO:0000256" key="7">
    <source>
        <dbReference type="ARBA" id="ARBA00023098"/>
    </source>
</evidence>
<evidence type="ECO:0000256" key="9">
    <source>
        <dbReference type="ARBA" id="ARBA00023160"/>
    </source>
</evidence>
<feature type="transmembrane region" description="Helical" evidence="10">
    <location>
        <begin position="232"/>
        <end position="252"/>
    </location>
</feature>
<dbReference type="GO" id="GO:0034625">
    <property type="term" value="P:fatty acid elongation, monounsaturated fatty acid"/>
    <property type="evidence" value="ECO:0007669"/>
    <property type="project" value="TreeGrafter"/>
</dbReference>
<keyword evidence="8 10" id="KW-0472">Membrane</keyword>
<dbReference type="OrthoDB" id="434092at2759"/>
<accession>A0A482W153</accession>
<protein>
    <recommendedName>
        <fullName evidence="10">Elongation of very long chain fatty acids protein</fullName>
        <ecNumber evidence="10">2.3.1.199</ecNumber>
    </recommendedName>
    <alternativeName>
        <fullName evidence="10">Very-long-chain 3-oxoacyl-CoA synthase</fullName>
    </alternativeName>
</protein>
<feature type="transmembrane region" description="Helical" evidence="10">
    <location>
        <begin position="26"/>
        <end position="49"/>
    </location>
</feature>
<evidence type="ECO:0000313" key="11">
    <source>
        <dbReference type="EMBL" id="RZC38882.1"/>
    </source>
</evidence>
<dbReference type="PANTHER" id="PTHR11157">
    <property type="entry name" value="FATTY ACID ACYL TRANSFERASE-RELATED"/>
    <property type="match status" value="1"/>
</dbReference>
<dbReference type="GO" id="GO:0019367">
    <property type="term" value="P:fatty acid elongation, saturated fatty acid"/>
    <property type="evidence" value="ECO:0007669"/>
    <property type="project" value="TreeGrafter"/>
</dbReference>
<reference evidence="11 12" key="1">
    <citation type="submission" date="2017-03" db="EMBL/GenBank/DDBJ databases">
        <title>Genome of the blue death feigning beetle - Asbolus verrucosus.</title>
        <authorList>
            <person name="Rider S.D."/>
        </authorList>
    </citation>
    <scope>NUCLEOTIDE SEQUENCE [LARGE SCALE GENOMIC DNA]</scope>
    <source>
        <strain evidence="11">Butters</strain>
        <tissue evidence="11">Head and leg muscle</tissue>
    </source>
</reference>
<evidence type="ECO:0000256" key="2">
    <source>
        <dbReference type="ARBA" id="ARBA00022516"/>
    </source>
</evidence>
<keyword evidence="6 10" id="KW-1133">Transmembrane helix</keyword>
<keyword evidence="7 10" id="KW-0443">Lipid metabolism</keyword>
<keyword evidence="12" id="KW-1185">Reference proteome</keyword>
<evidence type="ECO:0000256" key="4">
    <source>
        <dbReference type="ARBA" id="ARBA00022692"/>
    </source>
</evidence>
<evidence type="ECO:0000256" key="10">
    <source>
        <dbReference type="RuleBase" id="RU361115"/>
    </source>
</evidence>
<keyword evidence="2 10" id="KW-0444">Lipid biosynthesis</keyword>
<dbReference type="EMBL" id="QDEB01039009">
    <property type="protein sequence ID" value="RZC38882.1"/>
    <property type="molecule type" value="Genomic_DNA"/>
</dbReference>
<comment type="similarity">
    <text evidence="10">Belongs to the ELO family.</text>
</comment>
<sequence length="289" mass="34618">NLEVKNFYLNTQINTQIFLDPRTNDWFLVSHPTIFVLMGFYLYFVISLGPKIMKNRPPFEFKMTLVLYNFLQVVVSAWLFWEGLEGAFWDKYSWKCEPVDWSWSPHALRVARGVYVFYLAKISELLDTIFFVLRKKDNQITFLHLYHHTVMPMAAWGAVKYFPGGHTIFIGFINSFVHIIMYTYYMLAAIGPQFQKYLWWKKYITNLQMIQFCIAFIHNSQVLFYDCGFPKWVVLFTLPNAIFFYYLFDNFYNHAYKTEKRKEIQKDEICVSDKLLIERTTQIGHLKTN</sequence>
<evidence type="ECO:0000313" key="12">
    <source>
        <dbReference type="Proteomes" id="UP000292052"/>
    </source>
</evidence>
<dbReference type="GO" id="GO:0042761">
    <property type="term" value="P:very long-chain fatty acid biosynthetic process"/>
    <property type="evidence" value="ECO:0007669"/>
    <property type="project" value="TreeGrafter"/>
</dbReference>
<dbReference type="GO" id="GO:0009922">
    <property type="term" value="F:fatty acid elongase activity"/>
    <property type="evidence" value="ECO:0007669"/>
    <property type="project" value="UniProtKB-EC"/>
</dbReference>
<dbReference type="STRING" id="1661398.A0A482W153"/>
<comment type="catalytic activity">
    <reaction evidence="10">
        <text>a very-long-chain acyl-CoA + malonyl-CoA + H(+) = a very-long-chain 3-oxoacyl-CoA + CO2 + CoA</text>
        <dbReference type="Rhea" id="RHEA:32727"/>
        <dbReference type="ChEBI" id="CHEBI:15378"/>
        <dbReference type="ChEBI" id="CHEBI:16526"/>
        <dbReference type="ChEBI" id="CHEBI:57287"/>
        <dbReference type="ChEBI" id="CHEBI:57384"/>
        <dbReference type="ChEBI" id="CHEBI:90725"/>
        <dbReference type="ChEBI" id="CHEBI:90736"/>
        <dbReference type="EC" id="2.3.1.199"/>
    </reaction>
</comment>
<dbReference type="GO" id="GO:0034626">
    <property type="term" value="P:fatty acid elongation, polyunsaturated fatty acid"/>
    <property type="evidence" value="ECO:0007669"/>
    <property type="project" value="TreeGrafter"/>
</dbReference>
<feature type="transmembrane region" description="Helical" evidence="10">
    <location>
        <begin position="115"/>
        <end position="133"/>
    </location>
</feature>
<feature type="transmembrane region" description="Helical" evidence="10">
    <location>
        <begin position="203"/>
        <end position="220"/>
    </location>
</feature>
<dbReference type="Proteomes" id="UP000292052">
    <property type="component" value="Unassembled WGS sequence"/>
</dbReference>
<evidence type="ECO:0000256" key="3">
    <source>
        <dbReference type="ARBA" id="ARBA00022679"/>
    </source>
</evidence>
<keyword evidence="3 10" id="KW-0808">Transferase</keyword>
<keyword evidence="4 10" id="KW-0812">Transmembrane</keyword>
<feature type="non-terminal residue" evidence="11">
    <location>
        <position position="1"/>
    </location>
</feature>
<dbReference type="GO" id="GO:0030148">
    <property type="term" value="P:sphingolipid biosynthetic process"/>
    <property type="evidence" value="ECO:0007669"/>
    <property type="project" value="TreeGrafter"/>
</dbReference>
<organism evidence="11 12">
    <name type="scientific">Asbolus verrucosus</name>
    <name type="common">Desert ironclad beetle</name>
    <dbReference type="NCBI Taxonomy" id="1661398"/>
    <lineage>
        <taxon>Eukaryota</taxon>
        <taxon>Metazoa</taxon>
        <taxon>Ecdysozoa</taxon>
        <taxon>Arthropoda</taxon>
        <taxon>Hexapoda</taxon>
        <taxon>Insecta</taxon>
        <taxon>Pterygota</taxon>
        <taxon>Neoptera</taxon>
        <taxon>Endopterygota</taxon>
        <taxon>Coleoptera</taxon>
        <taxon>Polyphaga</taxon>
        <taxon>Cucujiformia</taxon>
        <taxon>Tenebrionidae</taxon>
        <taxon>Pimeliinae</taxon>
        <taxon>Asbolus</taxon>
    </lineage>
</organism>
<dbReference type="InterPro" id="IPR002076">
    <property type="entry name" value="ELO_fam"/>
</dbReference>
<dbReference type="PANTHER" id="PTHR11157:SF153">
    <property type="entry name" value="ELONGATION OF VERY LONG CHAIN FATTY ACIDS PROTEIN"/>
    <property type="match status" value="1"/>
</dbReference>
<evidence type="ECO:0000256" key="8">
    <source>
        <dbReference type="ARBA" id="ARBA00023136"/>
    </source>
</evidence>
<dbReference type="GO" id="GO:0005789">
    <property type="term" value="C:endoplasmic reticulum membrane"/>
    <property type="evidence" value="ECO:0007669"/>
    <property type="project" value="TreeGrafter"/>
</dbReference>
<dbReference type="AlphaFoldDB" id="A0A482W153"/>
<evidence type="ECO:0000256" key="5">
    <source>
        <dbReference type="ARBA" id="ARBA00022832"/>
    </source>
</evidence>
<evidence type="ECO:0000256" key="1">
    <source>
        <dbReference type="ARBA" id="ARBA00004141"/>
    </source>
</evidence>
<feature type="transmembrane region" description="Helical" evidence="10">
    <location>
        <begin position="168"/>
        <end position="191"/>
    </location>
</feature>
<comment type="subcellular location">
    <subcellularLocation>
        <location evidence="1">Membrane</location>
        <topology evidence="1">Multi-pass membrane protein</topology>
    </subcellularLocation>
</comment>
<evidence type="ECO:0000256" key="6">
    <source>
        <dbReference type="ARBA" id="ARBA00022989"/>
    </source>
</evidence>
<name>A0A482W153_ASBVE</name>
<dbReference type="Pfam" id="PF01151">
    <property type="entry name" value="ELO"/>
    <property type="match status" value="1"/>
</dbReference>
<gene>
    <name evidence="11" type="ORF">BDFB_006310</name>
</gene>
<proteinExistence type="inferred from homology"/>
<keyword evidence="9 10" id="KW-0275">Fatty acid biosynthesis</keyword>